<name>A0A1T4PQX2_9GAMM</name>
<evidence type="ECO:0000313" key="4">
    <source>
        <dbReference type="EMBL" id="OPX55364.1"/>
    </source>
</evidence>
<evidence type="ECO:0000259" key="3">
    <source>
        <dbReference type="Pfam" id="PF08241"/>
    </source>
</evidence>
<dbReference type="InterPro" id="IPR050447">
    <property type="entry name" value="Erg6_SMT_methyltransf"/>
</dbReference>
<dbReference type="SUPFAM" id="SSF53335">
    <property type="entry name" value="S-adenosyl-L-methionine-dependent methyltransferases"/>
    <property type="match status" value="1"/>
</dbReference>
<dbReference type="GO" id="GO:0008757">
    <property type="term" value="F:S-adenosylmethionine-dependent methyltransferase activity"/>
    <property type="evidence" value="ECO:0007669"/>
    <property type="project" value="InterPro"/>
</dbReference>
<feature type="region of interest" description="Disordered" evidence="2">
    <location>
        <begin position="230"/>
        <end position="249"/>
    </location>
</feature>
<evidence type="ECO:0000256" key="2">
    <source>
        <dbReference type="SAM" id="MobiDB-lite"/>
    </source>
</evidence>
<keyword evidence="5" id="KW-1185">Reference proteome</keyword>
<dbReference type="STRING" id="64969.SAMN02745127_01578"/>
<gene>
    <name evidence="4" type="ORF">BTE48_09365</name>
</gene>
<dbReference type="Pfam" id="PF08241">
    <property type="entry name" value="Methyltransf_11"/>
    <property type="match status" value="1"/>
</dbReference>
<dbReference type="CDD" id="cd02440">
    <property type="entry name" value="AdoMet_MTases"/>
    <property type="match status" value="1"/>
</dbReference>
<dbReference type="Gene3D" id="3.40.50.150">
    <property type="entry name" value="Vaccinia Virus protein VP39"/>
    <property type="match status" value="1"/>
</dbReference>
<dbReference type="Proteomes" id="UP000191418">
    <property type="component" value="Unassembled WGS sequence"/>
</dbReference>
<dbReference type="InterPro" id="IPR013216">
    <property type="entry name" value="Methyltransf_11"/>
</dbReference>
<proteinExistence type="predicted"/>
<comment type="caution">
    <text evidence="4">The sequence shown here is derived from an EMBL/GenBank/DDBJ whole genome shotgun (WGS) entry which is preliminary data.</text>
</comment>
<protein>
    <recommendedName>
        <fullName evidence="3">Methyltransferase type 11 domain-containing protein</fullName>
    </recommendedName>
</protein>
<feature type="compositionally biased region" description="Polar residues" evidence="2">
    <location>
        <begin position="236"/>
        <end position="249"/>
    </location>
</feature>
<sequence>MSELQQPTEQHYQYNDDPTFLWQTICEHLEKKGFSESDLNSDLLAPIDQLHIGGRSASTDLLAVSGLAPESYILEIGSGLGGTARLLSDRLDAHITAVDITPAFTFACQQINRIQGYSTINSVCADASELELTDNSQDAVWSQHTIMNIPDKDKLFSTLARVLKKGGKLLLHEVIAGANTEPLALPVPWASQAEQSHLPSLNQLVELLAQHHFKPLHCQLITDKALDWRTKHSQREQGQQPKGNIQSKSPLTPVLVFGERFITMGKNVQQNLADNKVQILEAVFEYQG</sequence>
<evidence type="ECO:0000256" key="1">
    <source>
        <dbReference type="ARBA" id="ARBA00022679"/>
    </source>
</evidence>
<dbReference type="InterPro" id="IPR029063">
    <property type="entry name" value="SAM-dependent_MTases_sf"/>
</dbReference>
<feature type="domain" description="Methyltransferase type 11" evidence="3">
    <location>
        <begin position="74"/>
        <end position="170"/>
    </location>
</feature>
<evidence type="ECO:0000313" key="5">
    <source>
        <dbReference type="Proteomes" id="UP000191418"/>
    </source>
</evidence>
<organism evidence="4 5">
    <name type="scientific">Oceanospirillum multiglobuliferum</name>
    <dbReference type="NCBI Taxonomy" id="64969"/>
    <lineage>
        <taxon>Bacteria</taxon>
        <taxon>Pseudomonadati</taxon>
        <taxon>Pseudomonadota</taxon>
        <taxon>Gammaproteobacteria</taxon>
        <taxon>Oceanospirillales</taxon>
        <taxon>Oceanospirillaceae</taxon>
        <taxon>Oceanospirillum</taxon>
    </lineage>
</organism>
<dbReference type="AlphaFoldDB" id="A0A1T4PQX2"/>
<dbReference type="EMBL" id="MTSM01000010">
    <property type="protein sequence ID" value="OPX55364.1"/>
    <property type="molecule type" value="Genomic_DNA"/>
</dbReference>
<reference evidence="4 5" key="1">
    <citation type="submission" date="2017-01" db="EMBL/GenBank/DDBJ databases">
        <title>Genome Sequencing of a Marine Spirillum, Oceanospirillum multiglobuliferum ATCC 33336, from Japan.</title>
        <authorList>
            <person name="Carney J.G."/>
            <person name="Trachtenberg A.M."/>
            <person name="Rheaume B.A."/>
            <person name="Linnane J.D."/>
            <person name="Pitts N.L."/>
            <person name="Mykles D.L."/>
            <person name="Maclea K.S."/>
        </authorList>
    </citation>
    <scope>NUCLEOTIDE SEQUENCE [LARGE SCALE GENOMIC DNA]</scope>
    <source>
        <strain evidence="4 5">ATCC 33336</strain>
    </source>
</reference>
<keyword evidence="1" id="KW-0808">Transferase</keyword>
<dbReference type="RefSeq" id="WP_078745178.1">
    <property type="nucleotide sequence ID" value="NZ_FUXG01000009.1"/>
</dbReference>
<dbReference type="OrthoDB" id="529208at2"/>
<dbReference type="PANTHER" id="PTHR44068">
    <property type="entry name" value="ZGC:194242"/>
    <property type="match status" value="1"/>
</dbReference>
<dbReference type="PANTHER" id="PTHR44068:SF11">
    <property type="entry name" value="GERANYL DIPHOSPHATE 2-C-METHYLTRANSFERASE"/>
    <property type="match status" value="1"/>
</dbReference>
<accession>A0A1T4PQX2</accession>